<dbReference type="RefSeq" id="WP_022611700.1">
    <property type="nucleotide sequence ID" value="NZ_LK391965.1"/>
</dbReference>
<name>A0AAV2VQ16_9VIBR</name>
<accession>A0AAV2VQ16</accession>
<evidence type="ECO:0000313" key="1">
    <source>
        <dbReference type="EMBL" id="CCO46642.1"/>
    </source>
</evidence>
<reference evidence="1 2" key="1">
    <citation type="journal article" date="2013" name="ISME J.">
        <title>Comparative genomics of pathogenic lineages of Vibrio nigripulchritudo identifies virulence-associated traits.</title>
        <authorList>
            <person name="Goudenege D."/>
            <person name="Labreuche Y."/>
            <person name="Krin E."/>
            <person name="Ansquer D."/>
            <person name="Mangenot S."/>
            <person name="Calteau A."/>
            <person name="Medigue C."/>
            <person name="Mazel D."/>
            <person name="Polz M.F."/>
            <person name="Le Roux F."/>
        </authorList>
    </citation>
    <scope>NUCLEOTIDE SEQUENCE [LARGE SCALE GENOMIC DNA]</scope>
    <source>
        <strain evidence="1 2">SOn1</strain>
    </source>
</reference>
<sequence length="142" mass="15807">MSSSAWQLAKLLPRFYEKNALSICGKASHFKITTFKFGHDPKYVNESKSPPELVAFDENENTISNIFYTGTLDPNTDVVWSNGRVLFRCEMPKGGVSSPSKFSLTGLFDNDGDLVAVSVDLPDWVTPDESLDVHPYIQFPIA</sequence>
<evidence type="ECO:0000313" key="2">
    <source>
        <dbReference type="Proteomes" id="UP000018211"/>
    </source>
</evidence>
<dbReference type="EMBL" id="CAOF01000095">
    <property type="protein sequence ID" value="CCO46642.1"/>
    <property type="molecule type" value="Genomic_DNA"/>
</dbReference>
<proteinExistence type="predicted"/>
<gene>
    <name evidence="1" type="ORF">VIBNISOn1_1840025</name>
</gene>
<dbReference type="Proteomes" id="UP000018211">
    <property type="component" value="Unassembled WGS sequence"/>
</dbReference>
<comment type="caution">
    <text evidence="1">The sequence shown here is derived from an EMBL/GenBank/DDBJ whole genome shotgun (WGS) entry which is preliminary data.</text>
</comment>
<protein>
    <submittedName>
        <fullName evidence="1">Uncharacterized protein</fullName>
    </submittedName>
</protein>
<organism evidence="1 2">
    <name type="scientific">Vibrio nigripulchritudo SOn1</name>
    <dbReference type="NCBI Taxonomy" id="1238450"/>
    <lineage>
        <taxon>Bacteria</taxon>
        <taxon>Pseudomonadati</taxon>
        <taxon>Pseudomonadota</taxon>
        <taxon>Gammaproteobacteria</taxon>
        <taxon>Vibrionales</taxon>
        <taxon>Vibrionaceae</taxon>
        <taxon>Vibrio</taxon>
    </lineage>
</organism>
<dbReference type="AlphaFoldDB" id="A0AAV2VQ16"/>